<dbReference type="PANTHER" id="PTHR43731">
    <property type="entry name" value="RHOMBOID PROTEASE"/>
    <property type="match status" value="1"/>
</dbReference>
<evidence type="ECO:0000256" key="8">
    <source>
        <dbReference type="SAM" id="Coils"/>
    </source>
</evidence>
<comment type="caution">
    <text evidence="12">The sequence shown here is derived from an EMBL/GenBank/DDBJ whole genome shotgun (WGS) entry which is preliminary data.</text>
</comment>
<keyword evidence="8" id="KW-0175">Coiled coil</keyword>
<keyword evidence="5 10" id="KW-1133">Transmembrane helix</keyword>
<feature type="repeat" description="TPR" evidence="7">
    <location>
        <begin position="441"/>
        <end position="474"/>
    </location>
</feature>
<dbReference type="InterPro" id="IPR022764">
    <property type="entry name" value="Peptidase_S54_rhomboid_dom"/>
</dbReference>
<dbReference type="GO" id="GO:0004252">
    <property type="term" value="F:serine-type endopeptidase activity"/>
    <property type="evidence" value="ECO:0007669"/>
    <property type="project" value="InterPro"/>
</dbReference>
<feature type="transmembrane region" description="Helical" evidence="10">
    <location>
        <begin position="299"/>
        <end position="317"/>
    </location>
</feature>
<evidence type="ECO:0000256" key="4">
    <source>
        <dbReference type="ARBA" id="ARBA00022801"/>
    </source>
</evidence>
<feature type="transmembrane region" description="Helical" evidence="10">
    <location>
        <begin position="236"/>
        <end position="263"/>
    </location>
</feature>
<keyword evidence="3 10" id="KW-0812">Transmembrane</keyword>
<keyword evidence="6 10" id="KW-0472">Membrane</keyword>
<dbReference type="Pfam" id="PF01694">
    <property type="entry name" value="Rhomboid"/>
    <property type="match status" value="1"/>
</dbReference>
<dbReference type="EMBL" id="RAPK01000009">
    <property type="protein sequence ID" value="RKD72995.1"/>
    <property type="molecule type" value="Genomic_DNA"/>
</dbReference>
<evidence type="ECO:0000256" key="7">
    <source>
        <dbReference type="PROSITE-ProRule" id="PRU00339"/>
    </source>
</evidence>
<dbReference type="InterPro" id="IPR011990">
    <property type="entry name" value="TPR-like_helical_dom_sf"/>
</dbReference>
<name>A0A419V391_9BACL</name>
<dbReference type="PANTHER" id="PTHR43731:SF14">
    <property type="entry name" value="PRESENILIN-ASSOCIATED RHOMBOID-LIKE PROTEIN, MITOCHONDRIAL"/>
    <property type="match status" value="1"/>
</dbReference>
<evidence type="ECO:0000259" key="11">
    <source>
        <dbReference type="Pfam" id="PF01694"/>
    </source>
</evidence>
<keyword evidence="12" id="KW-0645">Protease</keyword>
<evidence type="ECO:0000256" key="3">
    <source>
        <dbReference type="ARBA" id="ARBA00022692"/>
    </source>
</evidence>
<feature type="compositionally biased region" description="Basic and acidic residues" evidence="9">
    <location>
        <begin position="499"/>
        <end position="511"/>
    </location>
</feature>
<dbReference type="InterPro" id="IPR035952">
    <property type="entry name" value="Rhomboid-like_sf"/>
</dbReference>
<dbReference type="Gene3D" id="1.20.1540.10">
    <property type="entry name" value="Rhomboid-like"/>
    <property type="match status" value="1"/>
</dbReference>
<keyword evidence="7" id="KW-0802">TPR repeat</keyword>
<proteinExistence type="inferred from homology"/>
<feature type="transmembrane region" description="Helical" evidence="10">
    <location>
        <begin position="275"/>
        <end position="293"/>
    </location>
</feature>
<dbReference type="SMART" id="SM00028">
    <property type="entry name" value="TPR"/>
    <property type="match status" value="2"/>
</dbReference>
<dbReference type="Proteomes" id="UP000285120">
    <property type="component" value="Unassembled WGS sequence"/>
</dbReference>
<dbReference type="OrthoDB" id="9813074at2"/>
<dbReference type="Gene3D" id="1.25.40.10">
    <property type="entry name" value="Tetratricopeptide repeat domain"/>
    <property type="match status" value="1"/>
</dbReference>
<evidence type="ECO:0000256" key="10">
    <source>
        <dbReference type="SAM" id="Phobius"/>
    </source>
</evidence>
<dbReference type="GO" id="GO:0006508">
    <property type="term" value="P:proteolysis"/>
    <property type="evidence" value="ECO:0007669"/>
    <property type="project" value="UniProtKB-KW"/>
</dbReference>
<accession>A0A419V391</accession>
<comment type="subcellular location">
    <subcellularLocation>
        <location evidence="1">Membrane</location>
        <topology evidence="1">Multi-pass membrane protein</topology>
    </subcellularLocation>
</comment>
<dbReference type="GO" id="GO:0016020">
    <property type="term" value="C:membrane"/>
    <property type="evidence" value="ECO:0007669"/>
    <property type="project" value="UniProtKB-SubCell"/>
</dbReference>
<feature type="transmembrane region" description="Helical" evidence="10">
    <location>
        <begin position="329"/>
        <end position="348"/>
    </location>
</feature>
<evidence type="ECO:0000256" key="2">
    <source>
        <dbReference type="ARBA" id="ARBA00009045"/>
    </source>
</evidence>
<evidence type="ECO:0000256" key="9">
    <source>
        <dbReference type="SAM" id="MobiDB-lite"/>
    </source>
</evidence>
<gene>
    <name evidence="12" type="ORF">ATL39_2193</name>
</gene>
<sequence>MNIALQTHLYWKFIHRLVVHERFRVFERSKDKKQIWLEKETEKGTVMVRIARVEYDWFNLLEKDQLEAEKAAPAIKKALGTRKVHFYNVYITSYPPVDMDAPFKAVLQSKVFEQSFLLSNDGQRGIADSPDGVLEAVLNKKADWIEEPSPWNAGEPEEELKARTRIYREEVERQQEEIDNKERSLFFYGKPLLTYALLASIFVMFFLLEQSGGSMNMAVLIEYGAKYNPAIMDGEWWRLLTAAFLHIGFLHLFMNSLALFYLGGAVERIFGTTRFLFIYAAAAVVGSLASFSFNEQVSAGASGAIFGCFGALLYFGWMHKKLFFRTMGFNVLVILAINLVFGFVVPAIDNGAHIGGLIGGFLAAGAVHLPKSGRRKTQLPLLIGTAALTFGLYWFGMNNENKAGSAAMDQQMARDLAEEGEYEEARDLLLNTLENSETEDAQTLFLLGYTESYLENYEEAGRYFEQTIEMEPEFAEAYYNLALTYIELAMPDEAEEALSEAKRTAGDRPSGEELDFGLVEERLKEIS</sequence>
<feature type="transmembrane region" description="Helical" evidence="10">
    <location>
        <begin position="379"/>
        <end position="396"/>
    </location>
</feature>
<protein>
    <submittedName>
        <fullName evidence="12">Rhomboid protease GluP</fullName>
    </submittedName>
</protein>
<keyword evidence="13" id="KW-1185">Reference proteome</keyword>
<evidence type="ECO:0000256" key="5">
    <source>
        <dbReference type="ARBA" id="ARBA00022989"/>
    </source>
</evidence>
<dbReference type="SUPFAM" id="SSF48452">
    <property type="entry name" value="TPR-like"/>
    <property type="match status" value="1"/>
</dbReference>
<organism evidence="12 13">
    <name type="scientific">Sinobaca qinghaiensis</name>
    <dbReference type="NCBI Taxonomy" id="342944"/>
    <lineage>
        <taxon>Bacteria</taxon>
        <taxon>Bacillati</taxon>
        <taxon>Bacillota</taxon>
        <taxon>Bacilli</taxon>
        <taxon>Bacillales</taxon>
        <taxon>Sporolactobacillaceae</taxon>
        <taxon>Sinobaca</taxon>
    </lineage>
</organism>
<dbReference type="SUPFAM" id="SSF144091">
    <property type="entry name" value="Rhomboid-like"/>
    <property type="match status" value="1"/>
</dbReference>
<feature type="region of interest" description="Disordered" evidence="9">
    <location>
        <begin position="496"/>
        <end position="516"/>
    </location>
</feature>
<evidence type="ECO:0000313" key="12">
    <source>
        <dbReference type="EMBL" id="RKD72995.1"/>
    </source>
</evidence>
<dbReference type="PROSITE" id="PS50005">
    <property type="entry name" value="TPR"/>
    <property type="match status" value="1"/>
</dbReference>
<evidence type="ECO:0000256" key="6">
    <source>
        <dbReference type="ARBA" id="ARBA00023136"/>
    </source>
</evidence>
<dbReference type="Pfam" id="PF14559">
    <property type="entry name" value="TPR_19"/>
    <property type="match status" value="1"/>
</dbReference>
<dbReference type="AlphaFoldDB" id="A0A419V391"/>
<feature type="coiled-coil region" evidence="8">
    <location>
        <begin position="157"/>
        <end position="184"/>
    </location>
</feature>
<keyword evidence="4" id="KW-0378">Hydrolase</keyword>
<dbReference type="InterPro" id="IPR050925">
    <property type="entry name" value="Rhomboid_protease_S54"/>
</dbReference>
<dbReference type="InterPro" id="IPR019734">
    <property type="entry name" value="TPR_rpt"/>
</dbReference>
<feature type="transmembrane region" description="Helical" evidence="10">
    <location>
        <begin position="192"/>
        <end position="208"/>
    </location>
</feature>
<reference evidence="12 13" key="1">
    <citation type="submission" date="2018-09" db="EMBL/GenBank/DDBJ databases">
        <title>Genomic Encyclopedia of Archaeal and Bacterial Type Strains, Phase II (KMG-II): from individual species to whole genera.</title>
        <authorList>
            <person name="Goeker M."/>
        </authorList>
    </citation>
    <scope>NUCLEOTIDE SEQUENCE [LARGE SCALE GENOMIC DNA]</scope>
    <source>
        <strain evidence="12 13">DSM 17008</strain>
    </source>
</reference>
<comment type="similarity">
    <text evidence="2">Belongs to the peptidase S54 family.</text>
</comment>
<evidence type="ECO:0000256" key="1">
    <source>
        <dbReference type="ARBA" id="ARBA00004141"/>
    </source>
</evidence>
<feature type="domain" description="Peptidase S54 rhomboid" evidence="11">
    <location>
        <begin position="234"/>
        <end position="366"/>
    </location>
</feature>
<evidence type="ECO:0000313" key="13">
    <source>
        <dbReference type="Proteomes" id="UP000285120"/>
    </source>
</evidence>
<feature type="transmembrane region" description="Helical" evidence="10">
    <location>
        <begin position="354"/>
        <end position="370"/>
    </location>
</feature>
<dbReference type="RefSeq" id="WP_120193384.1">
    <property type="nucleotide sequence ID" value="NZ_RAPK01000009.1"/>
</dbReference>